<dbReference type="FunFam" id="3.30.870.10:FF:000004">
    <property type="entry name" value="protein FAM83H isoform X2"/>
    <property type="match status" value="1"/>
</dbReference>
<dbReference type="GeneTree" id="ENSGT00940000158405"/>
<evidence type="ECO:0000256" key="2">
    <source>
        <dbReference type="ARBA" id="ARBA00006937"/>
    </source>
</evidence>
<dbReference type="Gene3D" id="3.30.870.10">
    <property type="entry name" value="Endonuclease Chain A"/>
    <property type="match status" value="1"/>
</dbReference>
<organism evidence="6 7">
    <name type="scientific">Sparus aurata</name>
    <name type="common">Gilthead sea bream</name>
    <dbReference type="NCBI Taxonomy" id="8175"/>
    <lineage>
        <taxon>Eukaryota</taxon>
        <taxon>Metazoa</taxon>
        <taxon>Chordata</taxon>
        <taxon>Craniata</taxon>
        <taxon>Vertebrata</taxon>
        <taxon>Euteleostomi</taxon>
        <taxon>Actinopterygii</taxon>
        <taxon>Neopterygii</taxon>
        <taxon>Teleostei</taxon>
        <taxon>Neoteleostei</taxon>
        <taxon>Acanthomorphata</taxon>
        <taxon>Eupercaria</taxon>
        <taxon>Spariformes</taxon>
        <taxon>Sparidae</taxon>
        <taxon>Sparus</taxon>
    </lineage>
</organism>
<comment type="subcellular location">
    <subcellularLocation>
        <location evidence="1">Cytoplasm</location>
    </subcellularLocation>
</comment>
<protein>
    <submittedName>
        <fullName evidence="6">Family with sequence similarity 83 member D</fullName>
    </submittedName>
</protein>
<evidence type="ECO:0000256" key="4">
    <source>
        <dbReference type="SAM" id="MobiDB-lite"/>
    </source>
</evidence>
<feature type="domain" description="Scaffolding anchor of CK1" evidence="5">
    <location>
        <begin position="22"/>
        <end position="296"/>
    </location>
</feature>
<proteinExistence type="inferred from homology"/>
<dbReference type="GO" id="GO:0097431">
    <property type="term" value="C:mitotic spindle pole"/>
    <property type="evidence" value="ECO:0007669"/>
    <property type="project" value="TreeGrafter"/>
</dbReference>
<dbReference type="Proteomes" id="UP000472265">
    <property type="component" value="Chromosome 6"/>
</dbReference>
<evidence type="ECO:0000259" key="5">
    <source>
        <dbReference type="Pfam" id="PF07894"/>
    </source>
</evidence>
<dbReference type="FunCoup" id="A0A671W5E9">
    <property type="interactions" value="1276"/>
</dbReference>
<keyword evidence="7" id="KW-1185">Reference proteome</keyword>
<dbReference type="GO" id="GO:0032006">
    <property type="term" value="P:regulation of TOR signaling"/>
    <property type="evidence" value="ECO:0007669"/>
    <property type="project" value="TreeGrafter"/>
</dbReference>
<accession>A0A671W5E9</accession>
<feature type="region of interest" description="Disordered" evidence="4">
    <location>
        <begin position="434"/>
        <end position="466"/>
    </location>
</feature>
<sequence length="551" mass="61160">MALSQILDDSPLRLGPKHTGVDDLNLQELYNERHRLALEELLSGGLDNFVDFLRKERIPNFLSDDEIQGIRSAAVPPRCVSLHGEDLTLEQSVSSSMDCSSVTYFPEVSDVEPPLLEMGWPAFTAGSYRGVTRAVAHFQPSYGECIYSCKEAARRMIKSAREVIAIVTDSLTDLDIFKDLQEACSNRKVPVYILLDQSCAPAFLKMCRNVGVRLDDLRQMRVRTITGTTYYMRSGARITGEVHERFMLIDGNRVATGSYRFNWTDGKLNSSNLIELSGQITEKFDEEFRILYAQSLPVNTRGPQSVRNSGIYDPLLLKHMVTSSPHPARERPAEPLCLTSTPTRKPRTVAVQPPCEPSTPVRNKTMPVSESSTVDESWTEQEEILAGSTTRGFPADALAEEAPVTPRIISCHASTQTSRSVTDGNTQTDLQLTQHPDLTAPTSPGPKGATSPRPSRHVSPTQAAPDGALKDCFHKLTKERQYHYSAIRSKLEHMVSALSQRRELADMTNMTQGPGTPSRQRVHKDCGQEPNPRLLVESAAMGTWPRARCAH</sequence>
<dbReference type="InParanoid" id="A0A671W5E9"/>
<feature type="compositionally biased region" description="Polar residues" evidence="4">
    <location>
        <begin position="360"/>
        <end position="376"/>
    </location>
</feature>
<comment type="similarity">
    <text evidence="2">Belongs to the FAM83 family.</text>
</comment>
<dbReference type="GO" id="GO:0007165">
    <property type="term" value="P:signal transduction"/>
    <property type="evidence" value="ECO:0007669"/>
    <property type="project" value="TreeGrafter"/>
</dbReference>
<dbReference type="AlphaFoldDB" id="A0A671W5E9"/>
<dbReference type="InterPro" id="IPR012461">
    <property type="entry name" value="SACK1"/>
</dbReference>
<evidence type="ECO:0000313" key="6">
    <source>
        <dbReference type="Ensembl" id="ENSSAUP00010033849.1"/>
    </source>
</evidence>
<dbReference type="GO" id="GO:0019901">
    <property type="term" value="F:protein kinase binding"/>
    <property type="evidence" value="ECO:0007669"/>
    <property type="project" value="TreeGrafter"/>
</dbReference>
<dbReference type="OMA" id="HFLDMCM"/>
<evidence type="ECO:0000313" key="7">
    <source>
        <dbReference type="Proteomes" id="UP000472265"/>
    </source>
</evidence>
<gene>
    <name evidence="6" type="primary">FAM83D</name>
    <name evidence="6" type="synonym">fam83d</name>
</gene>
<evidence type="ECO:0000256" key="1">
    <source>
        <dbReference type="ARBA" id="ARBA00004496"/>
    </source>
</evidence>
<dbReference type="SUPFAM" id="SSF56024">
    <property type="entry name" value="Phospholipase D/nuclease"/>
    <property type="match status" value="1"/>
</dbReference>
<dbReference type="GO" id="GO:0005829">
    <property type="term" value="C:cytosol"/>
    <property type="evidence" value="ECO:0007669"/>
    <property type="project" value="TreeGrafter"/>
</dbReference>
<dbReference type="GO" id="GO:1902480">
    <property type="term" value="P:protein localization to mitotic spindle"/>
    <property type="evidence" value="ECO:0007669"/>
    <property type="project" value="TreeGrafter"/>
</dbReference>
<reference evidence="6" key="3">
    <citation type="submission" date="2025-09" db="UniProtKB">
        <authorList>
            <consortium name="Ensembl"/>
        </authorList>
    </citation>
    <scope>IDENTIFICATION</scope>
</reference>
<dbReference type="Ensembl" id="ENSSAUT00010035660.1">
    <property type="protein sequence ID" value="ENSSAUP00010033849.1"/>
    <property type="gene ID" value="ENSSAUG00010014344.1"/>
</dbReference>
<name>A0A671W5E9_SPAAU</name>
<dbReference type="Pfam" id="PF07894">
    <property type="entry name" value="SACK1"/>
    <property type="match status" value="1"/>
</dbReference>
<dbReference type="InterPro" id="IPR050944">
    <property type="entry name" value="FAM83"/>
</dbReference>
<reference evidence="6" key="1">
    <citation type="submission" date="2021-04" db="EMBL/GenBank/DDBJ databases">
        <authorList>
            <consortium name="Wellcome Sanger Institute Data Sharing"/>
        </authorList>
    </citation>
    <scope>NUCLEOTIDE SEQUENCE [LARGE SCALE GENOMIC DNA]</scope>
</reference>
<dbReference type="PANTHER" id="PTHR16181:SF29">
    <property type="entry name" value="PROTEIN FAM83A-RELATED"/>
    <property type="match status" value="1"/>
</dbReference>
<keyword evidence="3" id="KW-0963">Cytoplasm</keyword>
<dbReference type="OrthoDB" id="9882762at2759"/>
<reference evidence="6" key="2">
    <citation type="submission" date="2025-08" db="UniProtKB">
        <authorList>
            <consortium name="Ensembl"/>
        </authorList>
    </citation>
    <scope>IDENTIFICATION</scope>
</reference>
<evidence type="ECO:0000256" key="3">
    <source>
        <dbReference type="ARBA" id="ARBA00022490"/>
    </source>
</evidence>
<dbReference type="GO" id="GO:1902808">
    <property type="term" value="P:positive regulation of cell cycle G1/S phase transition"/>
    <property type="evidence" value="ECO:0007669"/>
    <property type="project" value="TreeGrafter"/>
</dbReference>
<dbReference type="GO" id="GO:0070372">
    <property type="term" value="P:regulation of ERK1 and ERK2 cascade"/>
    <property type="evidence" value="ECO:0007669"/>
    <property type="project" value="TreeGrafter"/>
</dbReference>
<feature type="region of interest" description="Disordered" evidence="4">
    <location>
        <begin position="325"/>
        <end position="379"/>
    </location>
</feature>
<dbReference type="PANTHER" id="PTHR16181">
    <property type="entry name" value="PROTEIN FAM83A-RELATED"/>
    <property type="match status" value="1"/>
</dbReference>